<comment type="caution">
    <text evidence="2">The sequence shown here is derived from an EMBL/GenBank/DDBJ whole genome shotgun (WGS) entry which is preliminary data.</text>
</comment>
<keyword evidence="1" id="KW-0812">Transmembrane</keyword>
<dbReference type="Proteomes" id="UP001346149">
    <property type="component" value="Unassembled WGS sequence"/>
</dbReference>
<sequence length="108" mass="12023">MQEVILQVLDLVSYTGNTTCYILELRRKLSMIIKTMGYLNAVGFYGLYICNGPSYALRMGFGKAQYGGFVRRLLLAPVVPRLISSLPLASLAFSKSCKQHHFGRSVCP</sequence>
<feature type="transmembrane region" description="Helical" evidence="1">
    <location>
        <begin position="36"/>
        <end position="54"/>
    </location>
</feature>
<protein>
    <submittedName>
        <fullName evidence="2">Uncharacterized protein</fullName>
    </submittedName>
</protein>
<keyword evidence="3" id="KW-1185">Reference proteome</keyword>
<gene>
    <name evidence="2" type="ORF">SAY86_002283</name>
</gene>
<proteinExistence type="predicted"/>
<evidence type="ECO:0000256" key="1">
    <source>
        <dbReference type="SAM" id="Phobius"/>
    </source>
</evidence>
<name>A0AAN7LJZ7_TRANT</name>
<organism evidence="2 3">
    <name type="scientific">Trapa natans</name>
    <name type="common">Water chestnut</name>
    <dbReference type="NCBI Taxonomy" id="22666"/>
    <lineage>
        <taxon>Eukaryota</taxon>
        <taxon>Viridiplantae</taxon>
        <taxon>Streptophyta</taxon>
        <taxon>Embryophyta</taxon>
        <taxon>Tracheophyta</taxon>
        <taxon>Spermatophyta</taxon>
        <taxon>Magnoliopsida</taxon>
        <taxon>eudicotyledons</taxon>
        <taxon>Gunneridae</taxon>
        <taxon>Pentapetalae</taxon>
        <taxon>rosids</taxon>
        <taxon>malvids</taxon>
        <taxon>Myrtales</taxon>
        <taxon>Lythraceae</taxon>
        <taxon>Trapa</taxon>
    </lineage>
</organism>
<keyword evidence="1" id="KW-1133">Transmembrane helix</keyword>
<accession>A0AAN7LJZ7</accession>
<evidence type="ECO:0000313" key="2">
    <source>
        <dbReference type="EMBL" id="KAK4785594.1"/>
    </source>
</evidence>
<keyword evidence="1" id="KW-0472">Membrane</keyword>
<evidence type="ECO:0000313" key="3">
    <source>
        <dbReference type="Proteomes" id="UP001346149"/>
    </source>
</evidence>
<dbReference type="AlphaFoldDB" id="A0AAN7LJZ7"/>
<feature type="transmembrane region" description="Helical" evidence="1">
    <location>
        <begin position="74"/>
        <end position="94"/>
    </location>
</feature>
<dbReference type="EMBL" id="JAXQNO010000013">
    <property type="protein sequence ID" value="KAK4785594.1"/>
    <property type="molecule type" value="Genomic_DNA"/>
</dbReference>
<reference evidence="2 3" key="1">
    <citation type="journal article" date="2023" name="Hortic Res">
        <title>Pangenome of water caltrop reveals structural variations and asymmetric subgenome divergence after allopolyploidization.</title>
        <authorList>
            <person name="Zhang X."/>
            <person name="Chen Y."/>
            <person name="Wang L."/>
            <person name="Yuan Y."/>
            <person name="Fang M."/>
            <person name="Shi L."/>
            <person name="Lu R."/>
            <person name="Comes H.P."/>
            <person name="Ma Y."/>
            <person name="Chen Y."/>
            <person name="Huang G."/>
            <person name="Zhou Y."/>
            <person name="Zheng Z."/>
            <person name="Qiu Y."/>
        </authorList>
    </citation>
    <scope>NUCLEOTIDE SEQUENCE [LARGE SCALE GENOMIC DNA]</scope>
    <source>
        <strain evidence="2">F231</strain>
    </source>
</reference>